<dbReference type="OMA" id="MEYRRRI"/>
<evidence type="ECO:0000256" key="4">
    <source>
        <dbReference type="ARBA" id="ARBA00022741"/>
    </source>
</evidence>
<dbReference type="EnsemblPlants" id="ONIVA11G22780.1">
    <property type="protein sequence ID" value="ONIVA11G22780.1"/>
    <property type="gene ID" value="ONIVA11G22780"/>
</dbReference>
<evidence type="ECO:0000256" key="6">
    <source>
        <dbReference type="ARBA" id="ARBA00022840"/>
    </source>
</evidence>
<feature type="chain" id="PRO_5043119786" evidence="11">
    <location>
        <begin position="29"/>
        <end position="721"/>
    </location>
</feature>
<evidence type="ECO:0000256" key="11">
    <source>
        <dbReference type="SAM" id="SignalP"/>
    </source>
</evidence>
<dbReference type="GO" id="GO:0005886">
    <property type="term" value="C:plasma membrane"/>
    <property type="evidence" value="ECO:0007669"/>
    <property type="project" value="TreeGrafter"/>
</dbReference>
<dbReference type="InterPro" id="IPR008271">
    <property type="entry name" value="Ser/Thr_kinase_AS"/>
</dbReference>
<keyword evidence="10" id="KW-0812">Transmembrane</keyword>
<feature type="binding site" evidence="9">
    <location>
        <position position="446"/>
    </location>
    <ligand>
        <name>ATP</name>
        <dbReference type="ChEBI" id="CHEBI:30616"/>
    </ligand>
</feature>
<evidence type="ECO:0000256" key="2">
    <source>
        <dbReference type="ARBA" id="ARBA00022679"/>
    </source>
</evidence>
<dbReference type="PROSITE" id="PS00107">
    <property type="entry name" value="PROTEIN_KINASE_ATP"/>
    <property type="match status" value="1"/>
</dbReference>
<dbReference type="SMART" id="SM00179">
    <property type="entry name" value="EGF_CA"/>
    <property type="match status" value="1"/>
</dbReference>
<dbReference type="GO" id="GO:0007166">
    <property type="term" value="P:cell surface receptor signaling pathway"/>
    <property type="evidence" value="ECO:0007669"/>
    <property type="project" value="InterPro"/>
</dbReference>
<keyword evidence="7" id="KW-1015">Disulfide bond</keyword>
<reference evidence="14" key="2">
    <citation type="submission" date="2018-04" db="EMBL/GenBank/DDBJ databases">
        <title>OnivRS2 (Oryza nivara Reference Sequence Version 2).</title>
        <authorList>
            <person name="Zhang J."/>
            <person name="Kudrna D."/>
            <person name="Lee S."/>
            <person name="Talag J."/>
            <person name="Rajasekar S."/>
            <person name="Welchert J."/>
            <person name="Hsing Y.-I."/>
            <person name="Wing R.A."/>
        </authorList>
    </citation>
    <scope>NUCLEOTIDE SEQUENCE [LARGE SCALE GENOMIC DNA]</scope>
    <source>
        <strain evidence="14">SL10</strain>
    </source>
</reference>
<keyword evidence="5 13" id="KW-0418">Kinase</keyword>
<dbReference type="Gene3D" id="1.10.510.10">
    <property type="entry name" value="Transferase(Phosphotransferase) domain 1"/>
    <property type="match status" value="2"/>
</dbReference>
<reference evidence="14" key="1">
    <citation type="submission" date="2015-04" db="UniProtKB">
        <authorList>
            <consortium name="EnsemblPlants"/>
        </authorList>
    </citation>
    <scope>IDENTIFICATION</scope>
    <source>
        <strain evidence="14">SL10</strain>
    </source>
</reference>
<dbReference type="InterPro" id="IPR045274">
    <property type="entry name" value="WAK-like"/>
</dbReference>
<organism evidence="14">
    <name type="scientific">Oryza nivara</name>
    <name type="common">Indian wild rice</name>
    <name type="synonym">Oryza sativa f. spontanea</name>
    <dbReference type="NCBI Taxonomy" id="4536"/>
    <lineage>
        <taxon>Eukaryota</taxon>
        <taxon>Viridiplantae</taxon>
        <taxon>Streptophyta</taxon>
        <taxon>Embryophyta</taxon>
        <taxon>Tracheophyta</taxon>
        <taxon>Spermatophyta</taxon>
        <taxon>Magnoliopsida</taxon>
        <taxon>Liliopsida</taxon>
        <taxon>Poales</taxon>
        <taxon>Poaceae</taxon>
        <taxon>BOP clade</taxon>
        <taxon>Oryzoideae</taxon>
        <taxon>Oryzeae</taxon>
        <taxon>Oryzinae</taxon>
        <taxon>Oryza</taxon>
    </lineage>
</organism>
<dbReference type="Proteomes" id="UP000006591">
    <property type="component" value="Chromosome 11"/>
</dbReference>
<evidence type="ECO:0000313" key="13">
    <source>
        <dbReference type="EMBL" id="BBF89928.1"/>
    </source>
</evidence>
<dbReference type="SMART" id="SM00220">
    <property type="entry name" value="S_TKc"/>
    <property type="match status" value="1"/>
</dbReference>
<evidence type="ECO:0000256" key="7">
    <source>
        <dbReference type="ARBA" id="ARBA00023157"/>
    </source>
</evidence>
<evidence type="ECO:0000256" key="10">
    <source>
        <dbReference type="SAM" id="Phobius"/>
    </source>
</evidence>
<reference evidence="13" key="3">
    <citation type="submission" date="2018-08" db="EMBL/GenBank/DDBJ databases">
        <title>Oryza nivara genomic DNA, chromosome 11, BAC clone:BBa0021E19.</title>
        <authorList>
            <person name="Wu J."/>
            <person name="Kanamori H."/>
        </authorList>
    </citation>
    <scope>NUCLEOTIDE SEQUENCE</scope>
    <source>
        <strain evidence="13">W0106</strain>
    </source>
</reference>
<comment type="subcellular location">
    <subcellularLocation>
        <location evidence="1">Membrane</location>
        <topology evidence="1">Single-pass type I membrane protein</topology>
    </subcellularLocation>
</comment>
<evidence type="ECO:0000259" key="12">
    <source>
        <dbReference type="PROSITE" id="PS50011"/>
    </source>
</evidence>
<gene>
    <name evidence="13" type="primary">BBa0021E19.16</name>
</gene>
<dbReference type="GO" id="GO:0005524">
    <property type="term" value="F:ATP binding"/>
    <property type="evidence" value="ECO:0007669"/>
    <property type="project" value="UniProtKB-UniRule"/>
</dbReference>
<dbReference type="InterPro" id="IPR011009">
    <property type="entry name" value="Kinase-like_dom_sf"/>
</dbReference>
<dbReference type="PANTHER" id="PTHR27005">
    <property type="entry name" value="WALL-ASSOCIATED RECEPTOR KINASE-LIKE 21"/>
    <property type="match status" value="1"/>
</dbReference>
<accession>A0A0E0J5E8</accession>
<evidence type="ECO:0000256" key="8">
    <source>
        <dbReference type="ARBA" id="ARBA00023180"/>
    </source>
</evidence>
<dbReference type="SMART" id="SM00181">
    <property type="entry name" value="EGF"/>
    <property type="match status" value="2"/>
</dbReference>
<dbReference type="PROSITE" id="PS00010">
    <property type="entry name" value="ASX_HYDROXYL"/>
    <property type="match status" value="1"/>
</dbReference>
<dbReference type="Gramene" id="ONIVA11G22780.1">
    <property type="protein sequence ID" value="ONIVA11G22780.1"/>
    <property type="gene ID" value="ONIVA11G22780"/>
</dbReference>
<dbReference type="PROSITE" id="PS50011">
    <property type="entry name" value="PROTEIN_KINASE_DOM"/>
    <property type="match status" value="1"/>
</dbReference>
<feature type="transmembrane region" description="Helical" evidence="10">
    <location>
        <begin position="360"/>
        <end position="380"/>
    </location>
</feature>
<dbReference type="eggNOG" id="ENOG502QQPF">
    <property type="taxonomic scope" value="Eukaryota"/>
</dbReference>
<dbReference type="EMBL" id="AP018877">
    <property type="protein sequence ID" value="BBF89928.1"/>
    <property type="molecule type" value="Genomic_DNA"/>
</dbReference>
<name>A0A0E0J5E8_ORYNI</name>
<keyword evidence="2" id="KW-0808">Transferase</keyword>
<dbReference type="PANTHER" id="PTHR27005:SF162">
    <property type="entry name" value="OS11G0691500 PROTEIN"/>
    <property type="match status" value="1"/>
</dbReference>
<dbReference type="Gene3D" id="2.10.25.10">
    <property type="entry name" value="Laminin"/>
    <property type="match status" value="1"/>
</dbReference>
<evidence type="ECO:0000256" key="3">
    <source>
        <dbReference type="ARBA" id="ARBA00022729"/>
    </source>
</evidence>
<evidence type="ECO:0000313" key="14">
    <source>
        <dbReference type="EnsemblPlants" id="ONIVA11G22780.1"/>
    </source>
</evidence>
<feature type="signal peptide" evidence="11">
    <location>
        <begin position="1"/>
        <end position="28"/>
    </location>
</feature>
<proteinExistence type="predicted"/>
<sequence length="721" mass="78884">MAQGVMLWYDDLLAVLVLSVLVATSSTAANCGRKCGDVRIPFPFGIGVDCAWPGFDLSCNHSFTPPRPYTGNVEIMDISLEAGEMRVYTHVVSNCYTSDNTSEYVTTSSQLDLGTPFLYARSRNEFTAIGCGVIAFLRGRDDASYSTGCITTCASLDEAAHDGDDCTGLGCCQVPSIPPNLDILNISFDPGSIIGNLAWKDSPCSYAFVAEQGWYNFSRQDFSRAGSKSFVERGGERSVPTVLDWAIRRNGSCPSTAGQVAPACISAHSECVDATNGEGYLCNCSKGYAGNPYVIGGCTNINECELRRAEPAKYEELYPCSSHSKCHDTEGGYDCKCRFGHHGDGKISGKGCTPIIPAPYVATVATAFAVVALVALAWFMRRGHKRWERRGFFDSNGGKLLEDMDIIQFTEEQIERITNKKRIKIGQGAFGEVYKGTHNNQDVAVKYSKTIGNLKGVTRTRGIEGFINKIAVQSSISPSDDALGHEASVNEIKAQLQIRHANVVRLIGCCMETEVPMLVFEFIPNCLESMLHGDERHALSLSKRLDIAIGSMEALAYMHSLGLQSIVHGDVKPGNILISDNLIPKVSDFGSSKSALKIKHACADRNYVDPVCLKTGNITEKSDVYSFGVVLVELITRKKAKCNGTSARPDFVRYYTDDDVRRKMYDPDMYASALQSARCMECLDKMAAIAVWCLKDDVDERPTMAEALEELKQLRASMQEI</sequence>
<dbReference type="GO" id="GO:0005509">
    <property type="term" value="F:calcium ion binding"/>
    <property type="evidence" value="ECO:0007669"/>
    <property type="project" value="InterPro"/>
</dbReference>
<dbReference type="InterPro" id="IPR017441">
    <property type="entry name" value="Protein_kinase_ATP_BS"/>
</dbReference>
<keyword evidence="6 9" id="KW-0067">ATP-binding</keyword>
<dbReference type="AlphaFoldDB" id="A0A0E0J5E8"/>
<dbReference type="Pfam" id="PF00069">
    <property type="entry name" value="Pkinase"/>
    <property type="match status" value="1"/>
</dbReference>
<keyword evidence="3 11" id="KW-0732">Signal</keyword>
<evidence type="ECO:0000256" key="1">
    <source>
        <dbReference type="ARBA" id="ARBA00004479"/>
    </source>
</evidence>
<keyword evidence="15" id="KW-1185">Reference proteome</keyword>
<keyword evidence="4 9" id="KW-0547">Nucleotide-binding</keyword>
<dbReference type="InterPro" id="IPR000742">
    <property type="entry name" value="EGF"/>
</dbReference>
<evidence type="ECO:0000313" key="15">
    <source>
        <dbReference type="Proteomes" id="UP000006591"/>
    </source>
</evidence>
<dbReference type="InterPro" id="IPR025287">
    <property type="entry name" value="WAK_GUB"/>
</dbReference>
<dbReference type="PROSITE" id="PS00108">
    <property type="entry name" value="PROTEIN_KINASE_ST"/>
    <property type="match status" value="1"/>
</dbReference>
<keyword evidence="8" id="KW-0325">Glycoprotein</keyword>
<dbReference type="InterPro" id="IPR000152">
    <property type="entry name" value="EGF-type_Asp/Asn_hydroxyl_site"/>
</dbReference>
<dbReference type="Pfam" id="PF13947">
    <property type="entry name" value="GUB_WAK_bind"/>
    <property type="match status" value="1"/>
</dbReference>
<dbReference type="InterPro" id="IPR001881">
    <property type="entry name" value="EGF-like_Ca-bd_dom"/>
</dbReference>
<dbReference type="SUPFAM" id="SSF56112">
    <property type="entry name" value="Protein kinase-like (PK-like)"/>
    <property type="match status" value="1"/>
</dbReference>
<dbReference type="CDD" id="cd00054">
    <property type="entry name" value="EGF_CA"/>
    <property type="match status" value="1"/>
</dbReference>
<evidence type="ECO:0000256" key="9">
    <source>
        <dbReference type="PROSITE-ProRule" id="PRU10141"/>
    </source>
</evidence>
<dbReference type="HOGENOM" id="CLU_000288_43_5_1"/>
<keyword evidence="10" id="KW-0472">Membrane</keyword>
<evidence type="ECO:0000256" key="5">
    <source>
        <dbReference type="ARBA" id="ARBA00022777"/>
    </source>
</evidence>
<dbReference type="STRING" id="4536.A0A0E0J5E8"/>
<feature type="domain" description="Protein kinase" evidence="12">
    <location>
        <begin position="419"/>
        <end position="714"/>
    </location>
</feature>
<dbReference type="Gene3D" id="3.30.200.20">
    <property type="entry name" value="Phosphorylase Kinase, domain 1"/>
    <property type="match status" value="1"/>
</dbReference>
<protein>
    <submittedName>
        <fullName evidence="13">Wall-associated kinase 2-like</fullName>
    </submittedName>
</protein>
<dbReference type="FunFam" id="2.10.25.10:FF:000704">
    <property type="entry name" value="Os12g0614800 protein"/>
    <property type="match status" value="1"/>
</dbReference>
<keyword evidence="10" id="KW-1133">Transmembrane helix</keyword>
<dbReference type="GO" id="GO:0004674">
    <property type="term" value="F:protein serine/threonine kinase activity"/>
    <property type="evidence" value="ECO:0007669"/>
    <property type="project" value="TreeGrafter"/>
</dbReference>
<dbReference type="GO" id="GO:0030247">
    <property type="term" value="F:polysaccharide binding"/>
    <property type="evidence" value="ECO:0007669"/>
    <property type="project" value="InterPro"/>
</dbReference>
<dbReference type="InterPro" id="IPR000719">
    <property type="entry name" value="Prot_kinase_dom"/>
</dbReference>